<accession>A0ABY1VL11</accession>
<keyword evidence="3" id="KW-0378">Hydrolase</keyword>
<sequence>MTSDLTHFVSGAGLAVAALWWVLWSLVAMHLNRTTVSSHKLWAFSYELCLIVASAVVILIWLLIGLPGNSLFLGCLSWQYAVGLGLTLGVLWWIILARRDQRASLIAHCRAPSLCDAAVSSLYALDAMGEEIVFRGLLLGGLTGLGLGPGWAVAISALAFGVMHVFVLGPAGVPGHIVFGLFLGTAFLLGGLLASIIAHVVYNILVIASRDNVHIAQDYLLNDKPTLGKDH</sequence>
<organism evidence="3 4">
    <name type="scientific">Actinomyces bovis</name>
    <dbReference type="NCBI Taxonomy" id="1658"/>
    <lineage>
        <taxon>Bacteria</taxon>
        <taxon>Bacillati</taxon>
        <taxon>Actinomycetota</taxon>
        <taxon>Actinomycetes</taxon>
        <taxon>Actinomycetales</taxon>
        <taxon>Actinomycetaceae</taxon>
        <taxon>Actinomyces</taxon>
    </lineage>
</organism>
<keyword evidence="1" id="KW-0812">Transmembrane</keyword>
<dbReference type="EMBL" id="UAPQ01000001">
    <property type="protein sequence ID" value="SPT52785.1"/>
    <property type="molecule type" value="Genomic_DNA"/>
</dbReference>
<evidence type="ECO:0000256" key="1">
    <source>
        <dbReference type="SAM" id="Phobius"/>
    </source>
</evidence>
<feature type="transmembrane region" description="Helical" evidence="1">
    <location>
        <begin position="177"/>
        <end position="202"/>
    </location>
</feature>
<feature type="transmembrane region" description="Helical" evidence="1">
    <location>
        <begin position="41"/>
        <end position="64"/>
    </location>
</feature>
<feature type="transmembrane region" description="Helical" evidence="1">
    <location>
        <begin position="137"/>
        <end position="165"/>
    </location>
</feature>
<dbReference type="RefSeq" id="WP_111835739.1">
    <property type="nucleotide sequence ID" value="NZ_UAPQ01000001.1"/>
</dbReference>
<dbReference type="InterPro" id="IPR003675">
    <property type="entry name" value="Rce1/LyrA-like_dom"/>
</dbReference>
<evidence type="ECO:0000259" key="2">
    <source>
        <dbReference type="Pfam" id="PF02517"/>
    </source>
</evidence>
<reference evidence="3 4" key="1">
    <citation type="submission" date="2018-06" db="EMBL/GenBank/DDBJ databases">
        <authorList>
            <consortium name="Pathogen Informatics"/>
            <person name="Doyle S."/>
        </authorList>
    </citation>
    <scope>NUCLEOTIDE SEQUENCE [LARGE SCALE GENOMIC DNA]</scope>
    <source>
        <strain evidence="3 4">NCTC11535</strain>
    </source>
</reference>
<comment type="caution">
    <text evidence="3">The sequence shown here is derived from an EMBL/GenBank/DDBJ whole genome shotgun (WGS) entry which is preliminary data.</text>
</comment>
<dbReference type="GO" id="GO:0008233">
    <property type="term" value="F:peptidase activity"/>
    <property type="evidence" value="ECO:0007669"/>
    <property type="project" value="UniProtKB-KW"/>
</dbReference>
<keyword evidence="1" id="KW-1133">Transmembrane helix</keyword>
<proteinExistence type="predicted"/>
<dbReference type="GO" id="GO:0006508">
    <property type="term" value="P:proteolysis"/>
    <property type="evidence" value="ECO:0007669"/>
    <property type="project" value="UniProtKB-KW"/>
</dbReference>
<gene>
    <name evidence="3" type="ORF">NCTC11535_00439</name>
</gene>
<feature type="domain" description="CAAX prenyl protease 2/Lysostaphin resistance protein A-like" evidence="2">
    <location>
        <begin position="123"/>
        <end position="205"/>
    </location>
</feature>
<name>A0ABY1VL11_9ACTO</name>
<keyword evidence="1" id="KW-0472">Membrane</keyword>
<feature type="transmembrane region" description="Helical" evidence="1">
    <location>
        <begin position="6"/>
        <end position="29"/>
    </location>
</feature>
<dbReference type="Pfam" id="PF02517">
    <property type="entry name" value="Rce1-like"/>
    <property type="match status" value="1"/>
</dbReference>
<keyword evidence="3" id="KW-0645">Protease</keyword>
<feature type="transmembrane region" description="Helical" evidence="1">
    <location>
        <begin position="76"/>
        <end position="96"/>
    </location>
</feature>
<dbReference type="Proteomes" id="UP000250006">
    <property type="component" value="Unassembled WGS sequence"/>
</dbReference>
<keyword evidence="4" id="KW-1185">Reference proteome</keyword>
<evidence type="ECO:0000313" key="3">
    <source>
        <dbReference type="EMBL" id="SPT52785.1"/>
    </source>
</evidence>
<protein>
    <submittedName>
        <fullName evidence="3">CAAX amino terminal protease self- immunity</fullName>
    </submittedName>
</protein>
<evidence type="ECO:0000313" key="4">
    <source>
        <dbReference type="Proteomes" id="UP000250006"/>
    </source>
</evidence>